<keyword evidence="1" id="KW-0472">Membrane</keyword>
<organism evidence="3 4">
    <name type="scientific">Solirubrobacter deserti</name>
    <dbReference type="NCBI Taxonomy" id="2282478"/>
    <lineage>
        <taxon>Bacteria</taxon>
        <taxon>Bacillati</taxon>
        <taxon>Actinomycetota</taxon>
        <taxon>Thermoleophilia</taxon>
        <taxon>Solirubrobacterales</taxon>
        <taxon>Solirubrobacteraceae</taxon>
        <taxon>Solirubrobacter</taxon>
    </lineage>
</organism>
<evidence type="ECO:0000259" key="2">
    <source>
        <dbReference type="Pfam" id="PF13828"/>
    </source>
</evidence>
<keyword evidence="4" id="KW-1185">Reference proteome</keyword>
<feature type="domain" description="DUF4190" evidence="2">
    <location>
        <begin position="18"/>
        <end position="80"/>
    </location>
</feature>
<evidence type="ECO:0000313" key="4">
    <source>
        <dbReference type="Proteomes" id="UP001147700"/>
    </source>
</evidence>
<dbReference type="EMBL" id="JAPCID010000022">
    <property type="protein sequence ID" value="MDA0139149.1"/>
    <property type="molecule type" value="Genomic_DNA"/>
</dbReference>
<dbReference type="InterPro" id="IPR025241">
    <property type="entry name" value="DUF4190"/>
</dbReference>
<name>A0ABT4RKU1_9ACTN</name>
<keyword evidence="1" id="KW-0812">Transmembrane</keyword>
<dbReference type="Proteomes" id="UP001147700">
    <property type="component" value="Unassembled WGS sequence"/>
</dbReference>
<feature type="transmembrane region" description="Helical" evidence="1">
    <location>
        <begin position="69"/>
        <end position="91"/>
    </location>
</feature>
<proteinExistence type="predicted"/>
<dbReference type="Pfam" id="PF13828">
    <property type="entry name" value="DUF4190"/>
    <property type="match status" value="1"/>
</dbReference>
<keyword evidence="1" id="KW-1133">Transmembrane helix</keyword>
<accession>A0ABT4RKU1</accession>
<sequence length="111" mass="11608">MSWQPPPYPPPQQQSNAAVVSLVLGICGLVVCPLVCSVAALVYASKAFTEIDSSGGRLTGRDLAKAGQVLGWVGVALCVLGLLFVVGVIGLGEALNDDSYEYEPVPEYQVD</sequence>
<evidence type="ECO:0000313" key="3">
    <source>
        <dbReference type="EMBL" id="MDA0139149.1"/>
    </source>
</evidence>
<dbReference type="RefSeq" id="WP_202956677.1">
    <property type="nucleotide sequence ID" value="NZ_JAPCID010000022.1"/>
</dbReference>
<reference evidence="3" key="1">
    <citation type="submission" date="2022-10" db="EMBL/GenBank/DDBJ databases">
        <title>The WGS of Solirubrobacter sp. CPCC 204708.</title>
        <authorList>
            <person name="Jiang Z."/>
        </authorList>
    </citation>
    <scope>NUCLEOTIDE SEQUENCE</scope>
    <source>
        <strain evidence="3">CPCC 204708</strain>
    </source>
</reference>
<feature type="transmembrane region" description="Helical" evidence="1">
    <location>
        <begin position="20"/>
        <end position="48"/>
    </location>
</feature>
<evidence type="ECO:0000256" key="1">
    <source>
        <dbReference type="SAM" id="Phobius"/>
    </source>
</evidence>
<gene>
    <name evidence="3" type="ORF">OJ962_16730</name>
</gene>
<protein>
    <submittedName>
        <fullName evidence="3">DUF4190 domain-containing protein</fullName>
    </submittedName>
</protein>
<comment type="caution">
    <text evidence="3">The sequence shown here is derived from an EMBL/GenBank/DDBJ whole genome shotgun (WGS) entry which is preliminary data.</text>
</comment>